<dbReference type="GO" id="GO:0051726">
    <property type="term" value="P:regulation of cell cycle"/>
    <property type="evidence" value="ECO:0007669"/>
    <property type="project" value="UniProtKB-ARBA"/>
</dbReference>
<evidence type="ECO:0000256" key="3">
    <source>
        <dbReference type="ARBA" id="ARBA00023127"/>
    </source>
</evidence>
<evidence type="ECO:0000256" key="2">
    <source>
        <dbReference type="ARBA" id="ARBA00022618"/>
    </source>
</evidence>
<comment type="similarity">
    <text evidence="1 5">Belongs to the cyclin family.</text>
</comment>
<reference evidence="9" key="1">
    <citation type="journal article" date="2014" name="Genome Announc.">
        <title>Draft genome sequence of Rhodosporidium toruloides CECT1137, an oleaginous yeast of biotechnological interest.</title>
        <authorList>
            <person name="Morin N."/>
            <person name="Calcas X."/>
            <person name="Devillers H."/>
            <person name="Durrens P."/>
            <person name="Sherman D.J."/>
            <person name="Nicaud J.-M."/>
            <person name="Neuveglise C."/>
        </authorList>
    </citation>
    <scope>NUCLEOTIDE SEQUENCE</scope>
    <source>
        <strain evidence="9">CECT1137</strain>
    </source>
</reference>
<evidence type="ECO:0000256" key="5">
    <source>
        <dbReference type="RuleBase" id="RU000383"/>
    </source>
</evidence>
<dbReference type="InterPro" id="IPR048258">
    <property type="entry name" value="Cyclins_cyclin-box"/>
</dbReference>
<feature type="domain" description="Cyclin C-terminal" evidence="8">
    <location>
        <begin position="199"/>
        <end position="309"/>
    </location>
</feature>
<dbReference type="AlphaFoldDB" id="A0A061AVZ3"/>
<evidence type="ECO:0000259" key="8">
    <source>
        <dbReference type="SMART" id="SM01332"/>
    </source>
</evidence>
<evidence type="ECO:0000259" key="7">
    <source>
        <dbReference type="SMART" id="SM00385"/>
    </source>
</evidence>
<feature type="domain" description="Cyclin-like" evidence="7">
    <location>
        <begin position="104"/>
        <end position="190"/>
    </location>
</feature>
<organism evidence="9">
    <name type="scientific">Rhodotorula toruloides</name>
    <name type="common">Yeast</name>
    <name type="synonym">Rhodosporidium toruloides</name>
    <dbReference type="NCBI Taxonomy" id="5286"/>
    <lineage>
        <taxon>Eukaryota</taxon>
        <taxon>Fungi</taxon>
        <taxon>Dikarya</taxon>
        <taxon>Basidiomycota</taxon>
        <taxon>Pucciniomycotina</taxon>
        <taxon>Microbotryomycetes</taxon>
        <taxon>Sporidiobolales</taxon>
        <taxon>Sporidiobolaceae</taxon>
        <taxon>Rhodotorula</taxon>
    </lineage>
</organism>
<dbReference type="GO" id="GO:0051301">
    <property type="term" value="P:cell division"/>
    <property type="evidence" value="ECO:0007669"/>
    <property type="project" value="UniProtKB-KW"/>
</dbReference>
<feature type="compositionally biased region" description="Low complexity" evidence="6">
    <location>
        <begin position="504"/>
        <end position="517"/>
    </location>
</feature>
<dbReference type="InterPro" id="IPR039361">
    <property type="entry name" value="Cyclin"/>
</dbReference>
<dbReference type="Gene3D" id="1.10.472.10">
    <property type="entry name" value="Cyclin-like"/>
    <property type="match status" value="2"/>
</dbReference>
<evidence type="ECO:0000256" key="1">
    <source>
        <dbReference type="ARBA" id="ARBA00008742"/>
    </source>
</evidence>
<feature type="region of interest" description="Disordered" evidence="6">
    <location>
        <begin position="1"/>
        <end position="46"/>
    </location>
</feature>
<dbReference type="EMBL" id="LK052939">
    <property type="protein sequence ID" value="CDR39512.1"/>
    <property type="molecule type" value="Genomic_DNA"/>
</dbReference>
<dbReference type="InterPro" id="IPR006671">
    <property type="entry name" value="Cyclin_N"/>
</dbReference>
<feature type="region of interest" description="Disordered" evidence="6">
    <location>
        <begin position="491"/>
        <end position="517"/>
    </location>
</feature>
<dbReference type="SUPFAM" id="SSF47954">
    <property type="entry name" value="Cyclin-like"/>
    <property type="match status" value="2"/>
</dbReference>
<keyword evidence="4" id="KW-0131">Cell cycle</keyword>
<dbReference type="GO" id="GO:0019887">
    <property type="term" value="F:protein kinase regulator activity"/>
    <property type="evidence" value="ECO:0007669"/>
    <property type="project" value="UniProtKB-ARBA"/>
</dbReference>
<dbReference type="InterPro" id="IPR013763">
    <property type="entry name" value="Cyclin-like_dom"/>
</dbReference>
<dbReference type="PANTHER" id="PTHR10177">
    <property type="entry name" value="CYCLINS"/>
    <property type="match status" value="1"/>
</dbReference>
<keyword evidence="3 5" id="KW-0195">Cyclin</keyword>
<evidence type="ECO:0000313" key="9">
    <source>
        <dbReference type="EMBL" id="CDR39512.1"/>
    </source>
</evidence>
<dbReference type="Pfam" id="PF00134">
    <property type="entry name" value="Cyclin_N"/>
    <property type="match status" value="1"/>
</dbReference>
<keyword evidence="2" id="KW-0132">Cell division</keyword>
<dbReference type="SMART" id="SM01332">
    <property type="entry name" value="Cyclin_C"/>
    <property type="match status" value="1"/>
</dbReference>
<proteinExistence type="inferred from homology"/>
<accession>A0A061AVZ3</accession>
<dbReference type="Pfam" id="PF02984">
    <property type="entry name" value="Cyclin_C"/>
    <property type="match status" value="1"/>
</dbReference>
<protein>
    <submittedName>
        <fullName evidence="9">RHTO0S04e05908g1_1</fullName>
    </submittedName>
</protein>
<feature type="compositionally biased region" description="Low complexity" evidence="6">
    <location>
        <begin position="338"/>
        <end position="353"/>
    </location>
</feature>
<dbReference type="InterPro" id="IPR004367">
    <property type="entry name" value="Cyclin_C-dom"/>
</dbReference>
<evidence type="ECO:0000256" key="6">
    <source>
        <dbReference type="SAM" id="MobiDB-lite"/>
    </source>
</evidence>
<dbReference type="InterPro" id="IPR036915">
    <property type="entry name" value="Cyclin-like_sf"/>
</dbReference>
<name>A0A061AVZ3_RHOTO</name>
<dbReference type="PROSITE" id="PS00292">
    <property type="entry name" value="CYCLINS"/>
    <property type="match status" value="1"/>
</dbReference>
<dbReference type="GO" id="GO:0044843">
    <property type="term" value="P:cell cycle G1/S phase transition"/>
    <property type="evidence" value="ECO:0007669"/>
    <property type="project" value="UniProtKB-ARBA"/>
</dbReference>
<feature type="compositionally biased region" description="Acidic residues" evidence="6">
    <location>
        <begin position="374"/>
        <end position="396"/>
    </location>
</feature>
<feature type="domain" description="Cyclin-like" evidence="7">
    <location>
        <begin position="203"/>
        <end position="281"/>
    </location>
</feature>
<dbReference type="CDD" id="cd20559">
    <property type="entry name" value="CYCLIN_ScCLN_like"/>
    <property type="match status" value="1"/>
</dbReference>
<dbReference type="SMART" id="SM00385">
    <property type="entry name" value="CYCLIN"/>
    <property type="match status" value="2"/>
</dbReference>
<dbReference type="FunFam" id="1.10.472.10:FF:000010">
    <property type="entry name" value="G1/S-specific cyclin Cln1"/>
    <property type="match status" value="1"/>
</dbReference>
<dbReference type="CDD" id="cd20537">
    <property type="entry name" value="CYCLIN_CCNO-like_rpt2"/>
    <property type="match status" value="1"/>
</dbReference>
<evidence type="ECO:0000256" key="4">
    <source>
        <dbReference type="ARBA" id="ARBA00023306"/>
    </source>
</evidence>
<feature type="region of interest" description="Disordered" evidence="6">
    <location>
        <begin position="323"/>
        <end position="420"/>
    </location>
</feature>
<sequence length="517" mass="57512">MKVPTAASLPAARATVYPRKRSPGIAGQRGPSPPSKRTSPTSVEMQRHAQLSDAQKQLLPLLERDYRADVRAYMYEMQSKTMANADMIDQQPELEWYMRAFLVDFLVEIHLQHRLRPETLYLALNIVDRYVSKRIVFKKHYQLVGCAALWIAAKFEDAKDRVPTLRELVDMCCNAYDEKAFVQMEGHVLSTIQWVIGHPTAEAWLRLACVTGQLEDARTQHVARFLMELTLFHREFILFYPCDVAMAALLLARYMLGKPRRPQDESEPVIRIMLMLDELLGEHLEDVSPVVLKKYSFSCYSRASIFAREWYLCGRRMAFPHQHAAPSPVTPSRPLARTASSASAASTSSSASSIVDYGSLTPNSQRSEDTSFTSDEDDDDEIDRDCLDDDDDDDEPLSPHTPHEPSSPFDPFTSAASDAASAAAHHAAVAAHSVRMGTGTGKENLLVARQGKPSGVVVGQPQGMPPSHRMPLEHASWEMNHQHVAVYASHHSYHGAPHPPPPSSSVASSPSIPSYCA</sequence>
<gene>
    <name evidence="9" type="ORF">RHTO0S_04e05908g</name>
</gene>
<feature type="compositionally biased region" description="Polar residues" evidence="6">
    <location>
        <begin position="360"/>
        <end position="373"/>
    </location>
</feature>
<dbReference type="OrthoDB" id="5590282at2759"/>